<keyword evidence="1" id="KW-0547">Nucleotide-binding</keyword>
<dbReference type="Gene3D" id="1.10.510.10">
    <property type="entry name" value="Transferase(Phosphotransferase) domain 1"/>
    <property type="match status" value="1"/>
</dbReference>
<sequence length="157" mass="17928">MLLLCCGVLCPCFHAKRKEKSEHSVLDRELKSSLYGKILDFSQRLEIAIDVAHALTYLHLYAVPYIRCQNTTSCRVQIGKRLAPWKHSEGNVQDILDPLLEEKVDDDIVGMMLDLAFDCAAPTRSSRPAMKEIVEQLWEIRKRYGKILRGMSGSLHQ</sequence>
<comment type="caution">
    <text evidence="3">The sequence shown here is derived from an EMBL/GenBank/DDBJ whole genome shotgun (WGS) entry which is preliminary data.</text>
</comment>
<dbReference type="GO" id="GO:0005524">
    <property type="term" value="F:ATP binding"/>
    <property type="evidence" value="ECO:0007669"/>
    <property type="project" value="UniProtKB-KW"/>
</dbReference>
<reference evidence="3 4" key="1">
    <citation type="journal article" date="2014" name="Agronomy (Basel)">
        <title>A Draft Genome Sequence for Ensete ventricosum, the Drought-Tolerant Tree Against Hunger.</title>
        <authorList>
            <person name="Harrison J."/>
            <person name="Moore K.A."/>
            <person name="Paszkiewicz K."/>
            <person name="Jones T."/>
            <person name="Grant M."/>
            <person name="Ambacheew D."/>
            <person name="Muzemil S."/>
            <person name="Studholme D.J."/>
        </authorList>
    </citation>
    <scope>NUCLEOTIDE SEQUENCE [LARGE SCALE GENOMIC DNA]</scope>
</reference>
<name>A0A426YUK7_ENSVE</name>
<protein>
    <recommendedName>
        <fullName evidence="5">Protein kinase domain-containing protein</fullName>
    </recommendedName>
</protein>
<accession>A0A426YUK7</accession>
<evidence type="ECO:0008006" key="5">
    <source>
        <dbReference type="Google" id="ProtNLM"/>
    </source>
</evidence>
<keyword evidence="2" id="KW-0067">ATP-binding</keyword>
<evidence type="ECO:0000313" key="4">
    <source>
        <dbReference type="Proteomes" id="UP000287651"/>
    </source>
</evidence>
<dbReference type="Proteomes" id="UP000287651">
    <property type="component" value="Unassembled WGS sequence"/>
</dbReference>
<evidence type="ECO:0000256" key="1">
    <source>
        <dbReference type="ARBA" id="ARBA00022741"/>
    </source>
</evidence>
<dbReference type="PANTHER" id="PTHR47989">
    <property type="entry name" value="OS01G0750732 PROTEIN"/>
    <property type="match status" value="1"/>
</dbReference>
<dbReference type="PANTHER" id="PTHR47989:SF47">
    <property type="entry name" value="SERINE_THREONINE-PROTEIN KINASE PBL28-RELATED"/>
    <property type="match status" value="1"/>
</dbReference>
<evidence type="ECO:0000256" key="2">
    <source>
        <dbReference type="ARBA" id="ARBA00022840"/>
    </source>
</evidence>
<dbReference type="EMBL" id="AMZH03010103">
    <property type="protein sequence ID" value="RRT55406.1"/>
    <property type="molecule type" value="Genomic_DNA"/>
</dbReference>
<dbReference type="AlphaFoldDB" id="A0A426YUK7"/>
<gene>
    <name evidence="3" type="ORF">B296_00032235</name>
</gene>
<proteinExistence type="predicted"/>
<organism evidence="3 4">
    <name type="scientific">Ensete ventricosum</name>
    <name type="common">Abyssinian banana</name>
    <name type="synonym">Musa ensete</name>
    <dbReference type="NCBI Taxonomy" id="4639"/>
    <lineage>
        <taxon>Eukaryota</taxon>
        <taxon>Viridiplantae</taxon>
        <taxon>Streptophyta</taxon>
        <taxon>Embryophyta</taxon>
        <taxon>Tracheophyta</taxon>
        <taxon>Spermatophyta</taxon>
        <taxon>Magnoliopsida</taxon>
        <taxon>Liliopsida</taxon>
        <taxon>Zingiberales</taxon>
        <taxon>Musaceae</taxon>
        <taxon>Ensete</taxon>
    </lineage>
</organism>
<evidence type="ECO:0000313" key="3">
    <source>
        <dbReference type="EMBL" id="RRT55406.1"/>
    </source>
</evidence>